<dbReference type="SUPFAM" id="SSF56219">
    <property type="entry name" value="DNase I-like"/>
    <property type="match status" value="1"/>
</dbReference>
<protein>
    <recommendedName>
        <fullName evidence="3">Reverse transcriptase</fullName>
    </recommendedName>
</protein>
<evidence type="ECO:0000313" key="2">
    <source>
        <dbReference type="Proteomes" id="UP001153076"/>
    </source>
</evidence>
<reference evidence="1" key="1">
    <citation type="submission" date="2022-04" db="EMBL/GenBank/DDBJ databases">
        <title>Carnegiea gigantea Genome sequencing and assembly v2.</title>
        <authorList>
            <person name="Copetti D."/>
            <person name="Sanderson M.J."/>
            <person name="Burquez A."/>
            <person name="Wojciechowski M.F."/>
        </authorList>
    </citation>
    <scope>NUCLEOTIDE SEQUENCE</scope>
    <source>
        <strain evidence="1">SGP5-SGP5p</strain>
        <tissue evidence="1">Aerial part</tissue>
    </source>
</reference>
<accession>A0A9Q1GWJ6</accession>
<dbReference type="AlphaFoldDB" id="A0A9Q1GWJ6"/>
<evidence type="ECO:0008006" key="3">
    <source>
        <dbReference type="Google" id="ProtNLM"/>
    </source>
</evidence>
<dbReference type="PANTHER" id="PTHR33710">
    <property type="entry name" value="BNAC02G09200D PROTEIN"/>
    <property type="match status" value="1"/>
</dbReference>
<keyword evidence="2" id="KW-1185">Reference proteome</keyword>
<dbReference type="InterPro" id="IPR036691">
    <property type="entry name" value="Endo/exonu/phosph_ase_sf"/>
</dbReference>
<dbReference type="Proteomes" id="UP001153076">
    <property type="component" value="Unassembled WGS sequence"/>
</dbReference>
<organism evidence="1 2">
    <name type="scientific">Carnegiea gigantea</name>
    <dbReference type="NCBI Taxonomy" id="171969"/>
    <lineage>
        <taxon>Eukaryota</taxon>
        <taxon>Viridiplantae</taxon>
        <taxon>Streptophyta</taxon>
        <taxon>Embryophyta</taxon>
        <taxon>Tracheophyta</taxon>
        <taxon>Spermatophyta</taxon>
        <taxon>Magnoliopsida</taxon>
        <taxon>eudicotyledons</taxon>
        <taxon>Gunneridae</taxon>
        <taxon>Pentapetalae</taxon>
        <taxon>Caryophyllales</taxon>
        <taxon>Cactineae</taxon>
        <taxon>Cactaceae</taxon>
        <taxon>Cactoideae</taxon>
        <taxon>Echinocereeae</taxon>
        <taxon>Carnegiea</taxon>
    </lineage>
</organism>
<dbReference type="PANTHER" id="PTHR33710:SF71">
    <property type="entry name" value="ENDONUCLEASE_EXONUCLEASE_PHOSPHATASE DOMAIN-CONTAINING PROTEIN"/>
    <property type="match status" value="1"/>
</dbReference>
<sequence>MTFTEILGKKIGRFVGYDPSATCDVDKSLSFQVDVDVTKSLMRGIRIKIAQKPIWITLRYVTLPDFCCSYRMLGDDVTWRLIGMYGRPKTHNKWSMIVDLNTHSNLPWLAGGDFNEIFYNTGKKEGPPNPLSVLDNFHIAFLDVGLFDLGYSGYEWTWCNFRENGMIVEEHLDRFCGNTDWSLLFLSAHVSHIDFDSFDHLPIFLKCRPKDPQMLTRSAAFTLRICEWENLYVPGLFSSPSQAFHQKMRFIMS</sequence>
<gene>
    <name evidence="1" type="ORF">Cgig2_020693</name>
</gene>
<proteinExistence type="predicted"/>
<dbReference type="OrthoDB" id="1750221at2759"/>
<name>A0A9Q1GWJ6_9CARY</name>
<dbReference type="Gene3D" id="3.60.10.10">
    <property type="entry name" value="Endonuclease/exonuclease/phosphatase"/>
    <property type="match status" value="1"/>
</dbReference>
<comment type="caution">
    <text evidence="1">The sequence shown here is derived from an EMBL/GenBank/DDBJ whole genome shotgun (WGS) entry which is preliminary data.</text>
</comment>
<evidence type="ECO:0000313" key="1">
    <source>
        <dbReference type="EMBL" id="KAJ8426706.1"/>
    </source>
</evidence>
<dbReference type="EMBL" id="JAKOGI010001249">
    <property type="protein sequence ID" value="KAJ8426706.1"/>
    <property type="molecule type" value="Genomic_DNA"/>
</dbReference>